<name>A0A3B0R0K5_9ZZZZ</name>
<dbReference type="Gene3D" id="2.60.40.1120">
    <property type="entry name" value="Carboxypeptidase-like, regulatory domain"/>
    <property type="match status" value="1"/>
</dbReference>
<organism evidence="1">
    <name type="scientific">hydrothermal vent metagenome</name>
    <dbReference type="NCBI Taxonomy" id="652676"/>
    <lineage>
        <taxon>unclassified sequences</taxon>
        <taxon>metagenomes</taxon>
        <taxon>ecological metagenomes</taxon>
    </lineage>
</organism>
<dbReference type="SUPFAM" id="SSF49464">
    <property type="entry name" value="Carboxypeptidase regulatory domain-like"/>
    <property type="match status" value="1"/>
</dbReference>
<proteinExistence type="predicted"/>
<gene>
    <name evidence="1" type="ORF">MNBD_BACTEROID02-926</name>
</gene>
<reference evidence="1" key="1">
    <citation type="submission" date="2018-06" db="EMBL/GenBank/DDBJ databases">
        <authorList>
            <person name="Zhirakovskaya E."/>
        </authorList>
    </citation>
    <scope>NUCLEOTIDE SEQUENCE</scope>
</reference>
<dbReference type="InterPro" id="IPR008969">
    <property type="entry name" value="CarboxyPept-like_regulatory"/>
</dbReference>
<protein>
    <submittedName>
        <fullName evidence="1">Outer membrane protein, probably involved in nutrient binding</fullName>
    </submittedName>
</protein>
<dbReference type="Pfam" id="PF13715">
    <property type="entry name" value="CarbopepD_reg_2"/>
    <property type="match status" value="1"/>
</dbReference>
<dbReference type="AlphaFoldDB" id="A0A3B0R0K5"/>
<dbReference type="EMBL" id="UOEB01000288">
    <property type="protein sequence ID" value="VAV86072.1"/>
    <property type="molecule type" value="Genomic_DNA"/>
</dbReference>
<evidence type="ECO:0000313" key="1">
    <source>
        <dbReference type="EMBL" id="VAV86072.1"/>
    </source>
</evidence>
<sequence length="400" mass="46169">MEKARISKTMRYFISSLVLLLLFGLHLDTHAAVLFQEDALQNTPSYVEYKGVIKDSNTKTPLAYADLTINGTNIRTVTNREGKFLLKVPNNHLGKKVIITLLGYETKEVLLKDLKQKKNKITLNISITQLSQININVPKDAKALVRAAINRASENYQNEQTIMTAFYRETIKKRKKNASLSEAVVKIYKQPYISKKNDGIKLIKSRKNTNYSRLDTLALKLQGGPFSTLYADIVKYPEFIFTEATFPYYEFNFEPSTEINNRPVYVVKFQQLPNVVSPFYYGKLYIDAETFALTSAIYNLNVENREQATALFVRKKPRKVTVYPIKASYRVDYKSKNGKWYYGYSNIQLAFKVKWKNKLFSSNYTLNIEMAITDWEKNFTEKLRPKYGLKPSVILSDEAS</sequence>
<feature type="non-terminal residue" evidence="1">
    <location>
        <position position="400"/>
    </location>
</feature>
<accession>A0A3B0R0K5</accession>